<evidence type="ECO:0000313" key="11">
    <source>
        <dbReference type="EMBL" id="MED6120981.1"/>
    </source>
</evidence>
<evidence type="ECO:0000256" key="10">
    <source>
        <dbReference type="SAM" id="MobiDB-lite"/>
    </source>
</evidence>
<dbReference type="Gene3D" id="3.80.10.10">
    <property type="entry name" value="Ribonuclease Inhibitor"/>
    <property type="match status" value="1"/>
</dbReference>
<reference evidence="11 12" key="1">
    <citation type="journal article" date="2023" name="Plants (Basel)">
        <title>Bridging the Gap: Combining Genomics and Transcriptomics Approaches to Understand Stylosanthes scabra, an Orphan Legume from the Brazilian Caatinga.</title>
        <authorList>
            <person name="Ferreira-Neto J.R.C."/>
            <person name="da Silva M.D."/>
            <person name="Binneck E."/>
            <person name="de Melo N.F."/>
            <person name="da Silva R.H."/>
            <person name="de Melo A.L.T.M."/>
            <person name="Pandolfi V."/>
            <person name="Bustamante F.O."/>
            <person name="Brasileiro-Vidal A.C."/>
            <person name="Benko-Iseppon A.M."/>
        </authorList>
    </citation>
    <scope>NUCLEOTIDE SEQUENCE [LARGE SCALE GENOMIC DNA]</scope>
    <source>
        <tissue evidence="11">Leaves</tissue>
    </source>
</reference>
<gene>
    <name evidence="11" type="ORF">PIB30_025758</name>
</gene>
<dbReference type="SMART" id="SM00369">
    <property type="entry name" value="LRR_TYP"/>
    <property type="match status" value="1"/>
</dbReference>
<dbReference type="Pfam" id="PF13855">
    <property type="entry name" value="LRR_8"/>
    <property type="match status" value="1"/>
</dbReference>
<organism evidence="11 12">
    <name type="scientific">Stylosanthes scabra</name>
    <dbReference type="NCBI Taxonomy" id="79078"/>
    <lineage>
        <taxon>Eukaryota</taxon>
        <taxon>Viridiplantae</taxon>
        <taxon>Streptophyta</taxon>
        <taxon>Embryophyta</taxon>
        <taxon>Tracheophyta</taxon>
        <taxon>Spermatophyta</taxon>
        <taxon>Magnoliopsida</taxon>
        <taxon>eudicotyledons</taxon>
        <taxon>Gunneridae</taxon>
        <taxon>Pentapetalae</taxon>
        <taxon>rosids</taxon>
        <taxon>fabids</taxon>
        <taxon>Fabales</taxon>
        <taxon>Fabaceae</taxon>
        <taxon>Papilionoideae</taxon>
        <taxon>50 kb inversion clade</taxon>
        <taxon>dalbergioids sensu lato</taxon>
        <taxon>Dalbergieae</taxon>
        <taxon>Pterocarpus clade</taxon>
        <taxon>Stylosanthes</taxon>
    </lineage>
</organism>
<keyword evidence="5" id="KW-0677">Repeat</keyword>
<dbReference type="InterPro" id="IPR032675">
    <property type="entry name" value="LRR_dom_sf"/>
</dbReference>
<proteinExistence type="predicted"/>
<evidence type="ECO:0000256" key="7">
    <source>
        <dbReference type="ARBA" id="ARBA00023136"/>
    </source>
</evidence>
<evidence type="ECO:0000256" key="8">
    <source>
        <dbReference type="ARBA" id="ARBA00023170"/>
    </source>
</evidence>
<sequence length="201" mass="21992">MQPPKNPPHLRRAGRNGAGQVNNKVDNEKKLRSQILRKMEAQGWVKNAISPVPPSWSSENMRDWSHVTSSFIDSAFRVVEINLDSMSVKGKLPSGLNNSLPYLARLILNDNSLTGPLPSLAGLFNLQLVDLSYNNFTSLPPGCFHGLESLDSLRLDNNNNLAPWTLFSADVTDSSLLTSLSLPATNLMGSLPDTFASFTSL</sequence>
<keyword evidence="3" id="KW-0812">Transmembrane</keyword>
<protein>
    <submittedName>
        <fullName evidence="11">Uncharacterized protein</fullName>
    </submittedName>
</protein>
<evidence type="ECO:0000313" key="12">
    <source>
        <dbReference type="Proteomes" id="UP001341840"/>
    </source>
</evidence>
<keyword evidence="12" id="KW-1185">Reference proteome</keyword>
<evidence type="ECO:0000256" key="9">
    <source>
        <dbReference type="ARBA" id="ARBA00023180"/>
    </source>
</evidence>
<accession>A0ABU6RAI7</accession>
<evidence type="ECO:0000256" key="1">
    <source>
        <dbReference type="ARBA" id="ARBA00004167"/>
    </source>
</evidence>
<keyword evidence="8" id="KW-0675">Receptor</keyword>
<keyword evidence="2" id="KW-0433">Leucine-rich repeat</keyword>
<evidence type="ECO:0000256" key="5">
    <source>
        <dbReference type="ARBA" id="ARBA00022737"/>
    </source>
</evidence>
<keyword evidence="7" id="KW-0472">Membrane</keyword>
<evidence type="ECO:0000256" key="4">
    <source>
        <dbReference type="ARBA" id="ARBA00022729"/>
    </source>
</evidence>
<dbReference type="PANTHER" id="PTHR47986:SF10">
    <property type="entry name" value="RECEPTOR-LIKE KINASE TMK4"/>
    <property type="match status" value="1"/>
</dbReference>
<dbReference type="InterPro" id="IPR052422">
    <property type="entry name" value="Auxin_Ser/Thr_Kinase"/>
</dbReference>
<keyword evidence="9" id="KW-0325">Glycoprotein</keyword>
<dbReference type="Proteomes" id="UP001341840">
    <property type="component" value="Unassembled WGS sequence"/>
</dbReference>
<dbReference type="SUPFAM" id="SSF52058">
    <property type="entry name" value="L domain-like"/>
    <property type="match status" value="1"/>
</dbReference>
<dbReference type="PANTHER" id="PTHR47986">
    <property type="entry name" value="OSJNBA0070M12.3 PROTEIN"/>
    <property type="match status" value="1"/>
</dbReference>
<comment type="caution">
    <text evidence="11">The sequence shown here is derived from an EMBL/GenBank/DDBJ whole genome shotgun (WGS) entry which is preliminary data.</text>
</comment>
<evidence type="ECO:0000256" key="6">
    <source>
        <dbReference type="ARBA" id="ARBA00022989"/>
    </source>
</evidence>
<evidence type="ECO:0000256" key="3">
    <source>
        <dbReference type="ARBA" id="ARBA00022692"/>
    </source>
</evidence>
<dbReference type="EMBL" id="JASCZI010030303">
    <property type="protein sequence ID" value="MED6120981.1"/>
    <property type="molecule type" value="Genomic_DNA"/>
</dbReference>
<keyword evidence="6" id="KW-1133">Transmembrane helix</keyword>
<evidence type="ECO:0000256" key="2">
    <source>
        <dbReference type="ARBA" id="ARBA00022614"/>
    </source>
</evidence>
<keyword evidence="4" id="KW-0732">Signal</keyword>
<feature type="region of interest" description="Disordered" evidence="10">
    <location>
        <begin position="1"/>
        <end position="28"/>
    </location>
</feature>
<dbReference type="InterPro" id="IPR001611">
    <property type="entry name" value="Leu-rich_rpt"/>
</dbReference>
<comment type="subcellular location">
    <subcellularLocation>
        <location evidence="1">Membrane</location>
        <topology evidence="1">Single-pass membrane protein</topology>
    </subcellularLocation>
</comment>
<name>A0ABU6RAI7_9FABA</name>
<dbReference type="InterPro" id="IPR003591">
    <property type="entry name" value="Leu-rich_rpt_typical-subtyp"/>
</dbReference>